<evidence type="ECO:0000313" key="2">
    <source>
        <dbReference type="Proteomes" id="UP000287155"/>
    </source>
</evidence>
<name>A0A430UR07_THESC</name>
<dbReference type="RefSeq" id="WP_014511019.1">
    <property type="nucleotide sequence ID" value="NZ_PEMJ01000378.1"/>
</dbReference>
<dbReference type="AlphaFoldDB" id="A0A430UR07"/>
<evidence type="ECO:0000313" key="1">
    <source>
        <dbReference type="EMBL" id="RTI10566.1"/>
    </source>
</evidence>
<organism evidence="1 2">
    <name type="scientific">Thermus scotoductus</name>
    <dbReference type="NCBI Taxonomy" id="37636"/>
    <lineage>
        <taxon>Bacteria</taxon>
        <taxon>Thermotogati</taxon>
        <taxon>Deinococcota</taxon>
        <taxon>Deinococci</taxon>
        <taxon>Thermales</taxon>
        <taxon>Thermaceae</taxon>
        <taxon>Thermus</taxon>
    </lineage>
</organism>
<accession>A0A430UR07</accession>
<gene>
    <name evidence="1" type="ORF">CSW27_14125</name>
</gene>
<comment type="caution">
    <text evidence="1">The sequence shown here is derived from an EMBL/GenBank/DDBJ whole genome shotgun (WGS) entry which is preliminary data.</text>
</comment>
<proteinExistence type="predicted"/>
<protein>
    <submittedName>
        <fullName evidence="1">Uncharacterized protein</fullName>
    </submittedName>
</protein>
<reference evidence="1 2" key="1">
    <citation type="journal article" date="2019" name="Extremophiles">
        <title>Biogeography of thermophiles and predominance of Thermus scotoductus in domestic water heaters.</title>
        <authorList>
            <person name="Wilpiszeski R.L."/>
            <person name="Zhang Z."/>
            <person name="House C.H."/>
        </authorList>
    </citation>
    <scope>NUCLEOTIDE SEQUENCE [LARGE SCALE GENOMIC DNA]</scope>
    <source>
        <strain evidence="1 2">14_S14</strain>
    </source>
</reference>
<sequence length="103" mass="11451">MLAEIFREYARPKGQGRAYLENLAGFFLHVARDQGEEERVRMVIGEDPVLGPYLDVDLRDAPRTHAWLSAFREAAKEGARLVVKDRGDGTVDATVLPPSKAEA</sequence>
<dbReference type="Proteomes" id="UP000287155">
    <property type="component" value="Unassembled WGS sequence"/>
</dbReference>
<dbReference type="EMBL" id="PEMJ01000378">
    <property type="protein sequence ID" value="RTI10566.1"/>
    <property type="molecule type" value="Genomic_DNA"/>
</dbReference>